<dbReference type="InterPro" id="IPR023168">
    <property type="entry name" value="GatB_Yqey_C_2"/>
</dbReference>
<dbReference type="Gene3D" id="1.10.10.410">
    <property type="match status" value="1"/>
</dbReference>
<dbReference type="InterPro" id="IPR003789">
    <property type="entry name" value="Asn/Gln_tRNA_amidoTrase-B-like"/>
</dbReference>
<comment type="caution">
    <text evidence="1">The sequence shown here is derived from an EMBL/GenBank/DDBJ whole genome shotgun (WGS) entry which is preliminary data.</text>
</comment>
<protein>
    <submittedName>
        <fullName evidence="1">GatB/YqeY domain-containing protein</fullName>
    </submittedName>
</protein>
<dbReference type="Gene3D" id="1.10.1510.10">
    <property type="entry name" value="Uncharacterised protein YqeY/AIM41 PF09424, N-terminal domain"/>
    <property type="match status" value="1"/>
</dbReference>
<dbReference type="Proteomes" id="UP000319280">
    <property type="component" value="Unassembled WGS sequence"/>
</dbReference>
<dbReference type="PANTHER" id="PTHR28055:SF1">
    <property type="entry name" value="ALTERED INHERITANCE OF MITOCHONDRIA PROTEIN 41, MITOCHONDRIAL"/>
    <property type="match status" value="1"/>
</dbReference>
<organism evidence="1 2">
    <name type="scientific">Lentibacillus cibarius</name>
    <dbReference type="NCBI Taxonomy" id="2583219"/>
    <lineage>
        <taxon>Bacteria</taxon>
        <taxon>Bacillati</taxon>
        <taxon>Bacillota</taxon>
        <taxon>Bacilli</taxon>
        <taxon>Bacillales</taxon>
        <taxon>Bacillaceae</taxon>
        <taxon>Lentibacillus</taxon>
    </lineage>
</organism>
<sequence length="149" mass="16951">MPLVEQLNEDMKQAMKNKEKDRLAVIRMLKASLQNETIKLGNKNLSEDEELTVLSRELKQRKDSLQDFKSAEREDLISKLETEINVIEAYMPYQLTDEELEAVVTSTIQEVNASSKKDMGTVMNAIMPKVKGKADGARINKMVQKHLNA</sequence>
<dbReference type="InterPro" id="IPR019004">
    <property type="entry name" value="YqeY/Aim41"/>
</dbReference>
<dbReference type="PANTHER" id="PTHR28055">
    <property type="entry name" value="ALTERED INHERITANCE OF MITOCHONDRIA PROTEIN 41, MITOCHONDRIAL"/>
    <property type="match status" value="1"/>
</dbReference>
<reference evidence="1 2" key="1">
    <citation type="submission" date="2019-07" db="EMBL/GenBank/DDBJ databases">
        <title>Genomic analysis of Lentibacillus sp. NKC851-2.</title>
        <authorList>
            <person name="Oh Y.J."/>
        </authorList>
    </citation>
    <scope>NUCLEOTIDE SEQUENCE [LARGE SCALE GENOMIC DNA]</scope>
    <source>
        <strain evidence="1 2">NKC851-2</strain>
    </source>
</reference>
<evidence type="ECO:0000313" key="2">
    <source>
        <dbReference type="Proteomes" id="UP000319280"/>
    </source>
</evidence>
<proteinExistence type="predicted"/>
<dbReference type="EMBL" id="VJMZ01000001">
    <property type="protein sequence ID" value="TRM12745.1"/>
    <property type="molecule type" value="Genomic_DNA"/>
</dbReference>
<dbReference type="SUPFAM" id="SSF89095">
    <property type="entry name" value="GatB/YqeY motif"/>
    <property type="match status" value="1"/>
</dbReference>
<dbReference type="RefSeq" id="WP_142791679.1">
    <property type="nucleotide sequence ID" value="NZ_VJMZ01000001.1"/>
</dbReference>
<keyword evidence="2" id="KW-1185">Reference proteome</keyword>
<name>A0A549YLI4_9BACI</name>
<dbReference type="InterPro" id="IPR042184">
    <property type="entry name" value="YqeY/Aim41_N"/>
</dbReference>
<dbReference type="Pfam" id="PF09424">
    <property type="entry name" value="YqeY"/>
    <property type="match status" value="1"/>
</dbReference>
<dbReference type="GO" id="GO:0016884">
    <property type="term" value="F:carbon-nitrogen ligase activity, with glutamine as amido-N-donor"/>
    <property type="evidence" value="ECO:0007669"/>
    <property type="project" value="InterPro"/>
</dbReference>
<evidence type="ECO:0000313" key="1">
    <source>
        <dbReference type="EMBL" id="TRM12745.1"/>
    </source>
</evidence>
<dbReference type="AlphaFoldDB" id="A0A549YLI4"/>
<accession>A0A549YLI4</accession>
<gene>
    <name evidence="1" type="ORF">FH966_14140</name>
</gene>